<dbReference type="RefSeq" id="XP_025471408.1">
    <property type="nucleotide sequence ID" value="XM_025613116.1"/>
</dbReference>
<accession>A0A317XAQ2</accession>
<dbReference type="Proteomes" id="UP000246702">
    <property type="component" value="Unassembled WGS sequence"/>
</dbReference>
<protein>
    <submittedName>
        <fullName evidence="1">Uncharacterized protein</fullName>
    </submittedName>
</protein>
<name>A0A317XAQ2_9EURO</name>
<dbReference type="AlphaFoldDB" id="A0A317XAQ2"/>
<reference evidence="1 2" key="1">
    <citation type="submission" date="2016-12" db="EMBL/GenBank/DDBJ databases">
        <title>The genomes of Aspergillus section Nigri reveals drivers in fungal speciation.</title>
        <authorList>
            <consortium name="DOE Joint Genome Institute"/>
            <person name="Vesth T.C."/>
            <person name="Nybo J."/>
            <person name="Theobald S."/>
            <person name="Brandl J."/>
            <person name="Frisvad J.C."/>
            <person name="Nielsen K.F."/>
            <person name="Lyhne E.K."/>
            <person name="Kogle M.E."/>
            <person name="Kuo A."/>
            <person name="Riley R."/>
            <person name="Clum A."/>
            <person name="Nolan M."/>
            <person name="Lipzen A."/>
            <person name="Salamov A."/>
            <person name="Henrissat B."/>
            <person name="Wiebenga A."/>
            <person name="De Vries R.P."/>
            <person name="Grigoriev I.V."/>
            <person name="Mortensen U.H."/>
            <person name="Andersen M.R."/>
            <person name="Baker S.E."/>
        </authorList>
    </citation>
    <scope>NUCLEOTIDE SEQUENCE [LARGE SCALE GENOMIC DNA]</scope>
    <source>
        <strain evidence="1 2">CBS 115572</strain>
    </source>
</reference>
<keyword evidence="2" id="KW-1185">Reference proteome</keyword>
<sequence>MNLYSIPTTDGIWCGTTAAGIVKPVRFLLSFVIVVQAEVAGGAPPLQLPQNPQWHWPSTILLIGALKVLGRPLARPSVANFLAYYLSTEYRMICLTSFGCNFPHPKDTQSGLYWTARAGRDIGGSPGCLIQSIADIYQTARCKLFNPVAPPRCLCISQLPTSTNPQRFISHQDENMQHVEDTFQALILDVEIVHNSFPRLLTVYRQPLTSPQQSALTGLIHSPVVIKGASLLNSSQTFLPYFLWIDGITLVR</sequence>
<dbReference type="EMBL" id="MSFK01000004">
    <property type="protein sequence ID" value="PWY94647.1"/>
    <property type="molecule type" value="Genomic_DNA"/>
</dbReference>
<evidence type="ECO:0000313" key="1">
    <source>
        <dbReference type="EMBL" id="PWY94647.1"/>
    </source>
</evidence>
<proteinExistence type="predicted"/>
<gene>
    <name evidence="1" type="ORF">BO94DRAFT_542923</name>
</gene>
<comment type="caution">
    <text evidence="1">The sequence shown here is derived from an EMBL/GenBank/DDBJ whole genome shotgun (WGS) entry which is preliminary data.</text>
</comment>
<organism evidence="1 2">
    <name type="scientific">Aspergillus sclerotioniger CBS 115572</name>
    <dbReference type="NCBI Taxonomy" id="1450535"/>
    <lineage>
        <taxon>Eukaryota</taxon>
        <taxon>Fungi</taxon>
        <taxon>Dikarya</taxon>
        <taxon>Ascomycota</taxon>
        <taxon>Pezizomycotina</taxon>
        <taxon>Eurotiomycetes</taxon>
        <taxon>Eurotiomycetidae</taxon>
        <taxon>Eurotiales</taxon>
        <taxon>Aspergillaceae</taxon>
        <taxon>Aspergillus</taxon>
        <taxon>Aspergillus subgen. Circumdati</taxon>
    </lineage>
</organism>
<evidence type="ECO:0000313" key="2">
    <source>
        <dbReference type="Proteomes" id="UP000246702"/>
    </source>
</evidence>
<dbReference type="GeneID" id="37115259"/>